<evidence type="ECO:0000313" key="7">
    <source>
        <dbReference type="EMBL" id="ABM29679.1"/>
    </source>
</evidence>
<dbReference type="AlphaFoldDB" id="A0A0H3ABG4"/>
<accession>A0A0H3ABG4</accession>
<dbReference type="EMBL" id="CP000527">
    <property type="protein sequence ID" value="ABM29679.1"/>
    <property type="molecule type" value="Genomic_DNA"/>
</dbReference>
<name>A0A0H3ABG4_NITV4</name>
<dbReference type="HOGENOM" id="CLU_147249_3_4_7"/>
<sequence>MTIQSIGLKAYTNALANFTKAEKTTSAGAMLPQQGQAPGKSFTETLTDSLGKVNEMQGEKSKMITSFASGETQNVHELMITLQKAGLAVSMTSAVRNKVMEAYRELSRIQF</sequence>
<evidence type="ECO:0000256" key="4">
    <source>
        <dbReference type="HAMAP-Rule" id="MF_00724"/>
    </source>
</evidence>
<dbReference type="HAMAP" id="MF_00724">
    <property type="entry name" value="FliE"/>
    <property type="match status" value="1"/>
</dbReference>
<dbReference type="PANTHER" id="PTHR34653">
    <property type="match status" value="1"/>
</dbReference>
<evidence type="ECO:0000256" key="5">
    <source>
        <dbReference type="NCBIfam" id="TIGR00205"/>
    </source>
</evidence>
<dbReference type="GO" id="GO:0005198">
    <property type="term" value="F:structural molecule activity"/>
    <property type="evidence" value="ECO:0007669"/>
    <property type="project" value="UniProtKB-UniRule"/>
</dbReference>
<dbReference type="NCBIfam" id="TIGR00205">
    <property type="entry name" value="fliE"/>
    <property type="match status" value="1"/>
</dbReference>
<dbReference type="Proteomes" id="UP000009173">
    <property type="component" value="Chromosome"/>
</dbReference>
<organism evidence="7 8">
    <name type="scientific">Nitratidesulfovibrio vulgaris (strain DP4)</name>
    <name type="common">Desulfovibrio vulgaris</name>
    <dbReference type="NCBI Taxonomy" id="391774"/>
    <lineage>
        <taxon>Bacteria</taxon>
        <taxon>Pseudomonadati</taxon>
        <taxon>Thermodesulfobacteriota</taxon>
        <taxon>Desulfovibrionia</taxon>
        <taxon>Desulfovibrionales</taxon>
        <taxon>Desulfovibrionaceae</taxon>
        <taxon>Nitratidesulfovibrio</taxon>
    </lineage>
</organism>
<dbReference type="PRINTS" id="PR01006">
    <property type="entry name" value="FLGHOOKFLIE"/>
</dbReference>
<reference evidence="8" key="1">
    <citation type="journal article" date="2009" name="Environ. Microbiol.">
        <title>Contribution of mobile genetic elements to Desulfovibrio vulgaris genome plasticity.</title>
        <authorList>
            <person name="Walker C.B."/>
            <person name="Stolyar S."/>
            <person name="Chivian D."/>
            <person name="Pinel N."/>
            <person name="Gabster J.A."/>
            <person name="Dehal P.S."/>
            <person name="He Z."/>
            <person name="Yang Z.K."/>
            <person name="Yen H.C."/>
            <person name="Zhou J."/>
            <person name="Wall J.D."/>
            <person name="Hazen T.C."/>
            <person name="Arkin A.P."/>
            <person name="Stahl D.A."/>
        </authorList>
    </citation>
    <scope>NUCLEOTIDE SEQUENCE [LARGE SCALE GENOMIC DNA]</scope>
    <source>
        <strain evidence="8">DP4</strain>
    </source>
</reference>
<evidence type="ECO:0000256" key="3">
    <source>
        <dbReference type="ARBA" id="ARBA00023143"/>
    </source>
</evidence>
<keyword evidence="7" id="KW-0966">Cell projection</keyword>
<protein>
    <recommendedName>
        <fullName evidence="4 5">Flagellar hook-basal body complex protein FliE</fullName>
    </recommendedName>
</protein>
<dbReference type="GO" id="GO:0003774">
    <property type="term" value="F:cytoskeletal motor activity"/>
    <property type="evidence" value="ECO:0007669"/>
    <property type="project" value="InterPro"/>
</dbReference>
<dbReference type="PANTHER" id="PTHR34653:SF1">
    <property type="entry name" value="FLAGELLAR HOOK-BASAL BODY COMPLEX PROTEIN FLIE"/>
    <property type="match status" value="1"/>
</dbReference>
<evidence type="ECO:0000256" key="2">
    <source>
        <dbReference type="ARBA" id="ARBA00009272"/>
    </source>
</evidence>
<dbReference type="RefSeq" id="WP_010937621.1">
    <property type="nucleotide sequence ID" value="NC_008751.1"/>
</dbReference>
<evidence type="ECO:0000256" key="1">
    <source>
        <dbReference type="ARBA" id="ARBA00004117"/>
    </source>
</evidence>
<gene>
    <name evidence="4" type="primary">fliE</name>
    <name evidence="7" type="ordered locus">Dvul_2667</name>
</gene>
<proteinExistence type="inferred from homology"/>
<keyword evidence="3 4" id="KW-0975">Bacterial flagellum</keyword>
<keyword evidence="7" id="KW-0969">Cilium</keyword>
<dbReference type="GO" id="GO:0009425">
    <property type="term" value="C:bacterial-type flagellum basal body"/>
    <property type="evidence" value="ECO:0007669"/>
    <property type="project" value="UniProtKB-SubCell"/>
</dbReference>
<evidence type="ECO:0000256" key="6">
    <source>
        <dbReference type="SAM" id="MobiDB-lite"/>
    </source>
</evidence>
<evidence type="ECO:0000313" key="8">
    <source>
        <dbReference type="Proteomes" id="UP000009173"/>
    </source>
</evidence>
<dbReference type="GO" id="GO:0071973">
    <property type="term" value="P:bacterial-type flagellum-dependent cell motility"/>
    <property type="evidence" value="ECO:0007669"/>
    <property type="project" value="InterPro"/>
</dbReference>
<comment type="similarity">
    <text evidence="2 4">Belongs to the FliE family.</text>
</comment>
<comment type="subcellular location">
    <subcellularLocation>
        <location evidence="1 4">Bacterial flagellum basal body</location>
    </subcellularLocation>
</comment>
<feature type="region of interest" description="Disordered" evidence="6">
    <location>
        <begin position="25"/>
        <end position="44"/>
    </location>
</feature>
<keyword evidence="7" id="KW-0282">Flagellum</keyword>
<dbReference type="InterPro" id="IPR001624">
    <property type="entry name" value="FliE"/>
</dbReference>
<dbReference type="KEGG" id="dvl:Dvul_2667"/>
<dbReference type="Pfam" id="PF02049">
    <property type="entry name" value="FliE"/>
    <property type="match status" value="1"/>
</dbReference>